<evidence type="ECO:0000259" key="3">
    <source>
        <dbReference type="PROSITE" id="PS51205"/>
    </source>
</evidence>
<dbReference type="GO" id="GO:0005085">
    <property type="term" value="F:guanyl-nucleotide exchange factor activity"/>
    <property type="evidence" value="ECO:0007669"/>
    <property type="project" value="InterPro"/>
</dbReference>
<feature type="region of interest" description="Disordered" evidence="2">
    <location>
        <begin position="374"/>
        <end position="395"/>
    </location>
</feature>
<dbReference type="GeneID" id="7847093"/>
<dbReference type="GO" id="GO:0030139">
    <property type="term" value="C:endocytic vesicle"/>
    <property type="evidence" value="ECO:0007669"/>
    <property type="project" value="TreeGrafter"/>
</dbReference>
<dbReference type="InterPro" id="IPR045046">
    <property type="entry name" value="Vps9-like"/>
</dbReference>
<proteinExistence type="predicted"/>
<dbReference type="PANTHER" id="PTHR23101:SF25">
    <property type="entry name" value="GTPASE-ACTIVATING PROTEIN AND VPS9 DOMAIN-CONTAINING PROTEIN 1"/>
    <property type="match status" value="1"/>
</dbReference>
<dbReference type="SMART" id="SM00167">
    <property type="entry name" value="VPS9"/>
    <property type="match status" value="1"/>
</dbReference>
<sequence length="395" mass="46606">MDTNTSLLDATNNLTQLSDEIKGKQTFTQKIRLPESLNLKNSIFQFIRKMQLGNLEERDIVMKTQQKILQVEREFQSLFDETDSQIIQENYEVIERILTKALYAQLLKGCRVKYDRKIEFYCRLYDFIQPIQFQVDKAIVNHQNFQKAKQQIQNIDACQTPKDKINCIVNACKLMSSTLASQSKNNPTGIDDLLPVMLYLVIQSLPARPLTNIQYIQELRSDKYLLSEEYYLTLYSSVMELIENLQFSDLKEITEKQYNEQIKANYKKYAEFLDAVDKEEEEIKKQEIFKTVSQLQSQLKDFNERLKILEQNKLKFASFPYQQMTLGDLQEFYNEYHIIHKHILDSQLELQKNLKFVNKFIVSKTNPNGIQKIQQEDNSRQSQNNSKQQGLLSFF</sequence>
<dbReference type="PANTHER" id="PTHR23101">
    <property type="entry name" value="RAB GDP/GTP EXCHANGE FACTOR"/>
    <property type="match status" value="1"/>
</dbReference>
<keyword evidence="1" id="KW-0175">Coiled coil</keyword>
<evidence type="ECO:0000313" key="5">
    <source>
        <dbReference type="Proteomes" id="UP000009168"/>
    </source>
</evidence>
<dbReference type="GO" id="GO:0031267">
    <property type="term" value="F:small GTPase binding"/>
    <property type="evidence" value="ECO:0007669"/>
    <property type="project" value="TreeGrafter"/>
</dbReference>
<dbReference type="RefSeq" id="XP_001023676.2">
    <property type="nucleotide sequence ID" value="XM_001023676.2"/>
</dbReference>
<dbReference type="STRING" id="312017.Q245D3"/>
<dbReference type="AlphaFoldDB" id="Q245D3"/>
<reference evidence="5" key="1">
    <citation type="journal article" date="2006" name="PLoS Biol.">
        <title>Macronuclear genome sequence of the ciliate Tetrahymena thermophila, a model eukaryote.</title>
        <authorList>
            <person name="Eisen J.A."/>
            <person name="Coyne R.S."/>
            <person name="Wu M."/>
            <person name="Wu D."/>
            <person name="Thiagarajan M."/>
            <person name="Wortman J.R."/>
            <person name="Badger J.H."/>
            <person name="Ren Q."/>
            <person name="Amedeo P."/>
            <person name="Jones K.M."/>
            <person name="Tallon L.J."/>
            <person name="Delcher A.L."/>
            <person name="Salzberg S.L."/>
            <person name="Silva J.C."/>
            <person name="Haas B.J."/>
            <person name="Majoros W.H."/>
            <person name="Farzad M."/>
            <person name="Carlton J.M."/>
            <person name="Smith R.K. Jr."/>
            <person name="Garg J."/>
            <person name="Pearlman R.E."/>
            <person name="Karrer K.M."/>
            <person name="Sun L."/>
            <person name="Manning G."/>
            <person name="Elde N.C."/>
            <person name="Turkewitz A.P."/>
            <person name="Asai D.J."/>
            <person name="Wilkes D.E."/>
            <person name="Wang Y."/>
            <person name="Cai H."/>
            <person name="Collins K."/>
            <person name="Stewart B.A."/>
            <person name="Lee S.R."/>
            <person name="Wilamowska K."/>
            <person name="Weinberg Z."/>
            <person name="Ruzzo W.L."/>
            <person name="Wloga D."/>
            <person name="Gaertig J."/>
            <person name="Frankel J."/>
            <person name="Tsao C.-C."/>
            <person name="Gorovsky M.A."/>
            <person name="Keeling P.J."/>
            <person name="Waller R.F."/>
            <person name="Patron N.J."/>
            <person name="Cherry J.M."/>
            <person name="Stover N.A."/>
            <person name="Krieger C.J."/>
            <person name="del Toro C."/>
            <person name="Ryder H.F."/>
            <person name="Williamson S.C."/>
            <person name="Barbeau R.A."/>
            <person name="Hamilton E.P."/>
            <person name="Orias E."/>
        </authorList>
    </citation>
    <scope>NUCLEOTIDE SEQUENCE [LARGE SCALE GENOMIC DNA]</scope>
    <source>
        <strain evidence="5">SB210</strain>
    </source>
</reference>
<dbReference type="GO" id="GO:0016192">
    <property type="term" value="P:vesicle-mediated transport"/>
    <property type="evidence" value="ECO:0007669"/>
    <property type="project" value="InterPro"/>
</dbReference>
<dbReference type="GO" id="GO:0005829">
    <property type="term" value="C:cytosol"/>
    <property type="evidence" value="ECO:0007669"/>
    <property type="project" value="TreeGrafter"/>
</dbReference>
<dbReference type="HOGENOM" id="CLU_726598_0_0_1"/>
<name>Q245D3_TETTS</name>
<dbReference type="Pfam" id="PF02204">
    <property type="entry name" value="VPS9"/>
    <property type="match status" value="1"/>
</dbReference>
<evidence type="ECO:0000256" key="2">
    <source>
        <dbReference type="SAM" id="MobiDB-lite"/>
    </source>
</evidence>
<feature type="compositionally biased region" description="Low complexity" evidence="2">
    <location>
        <begin position="380"/>
        <end position="389"/>
    </location>
</feature>
<dbReference type="PROSITE" id="PS51205">
    <property type="entry name" value="VPS9"/>
    <property type="match status" value="1"/>
</dbReference>
<evidence type="ECO:0000313" key="4">
    <source>
        <dbReference type="EMBL" id="EAS03431.2"/>
    </source>
</evidence>
<accession>Q245D3</accession>
<evidence type="ECO:0000256" key="1">
    <source>
        <dbReference type="SAM" id="Coils"/>
    </source>
</evidence>
<feature type="coiled-coil region" evidence="1">
    <location>
        <begin position="278"/>
        <end position="312"/>
    </location>
</feature>
<dbReference type="KEGG" id="tet:TTHERM_00732780"/>
<dbReference type="EMBL" id="GG662485">
    <property type="protein sequence ID" value="EAS03431.2"/>
    <property type="molecule type" value="Genomic_DNA"/>
</dbReference>
<dbReference type="InterPro" id="IPR037191">
    <property type="entry name" value="VPS9_dom_sf"/>
</dbReference>
<dbReference type="eggNOG" id="KOG2319">
    <property type="taxonomic scope" value="Eukaryota"/>
</dbReference>
<gene>
    <name evidence="4" type="ORF">TTHERM_00732780</name>
</gene>
<feature type="domain" description="VPS9" evidence="3">
    <location>
        <begin position="112"/>
        <end position="251"/>
    </location>
</feature>
<protein>
    <submittedName>
        <fullName evidence="4">Vacuolar sorting protein 9, VPS9 domain protein</fullName>
    </submittedName>
</protein>
<organism evidence="4 5">
    <name type="scientific">Tetrahymena thermophila (strain SB210)</name>
    <dbReference type="NCBI Taxonomy" id="312017"/>
    <lineage>
        <taxon>Eukaryota</taxon>
        <taxon>Sar</taxon>
        <taxon>Alveolata</taxon>
        <taxon>Ciliophora</taxon>
        <taxon>Intramacronucleata</taxon>
        <taxon>Oligohymenophorea</taxon>
        <taxon>Hymenostomatida</taxon>
        <taxon>Tetrahymenina</taxon>
        <taxon>Tetrahymenidae</taxon>
        <taxon>Tetrahymena</taxon>
    </lineage>
</organism>
<dbReference type="Gene3D" id="1.20.1050.80">
    <property type="entry name" value="VPS9 domain"/>
    <property type="match status" value="1"/>
</dbReference>
<keyword evidence="5" id="KW-1185">Reference proteome</keyword>
<dbReference type="InParanoid" id="Q245D3"/>
<dbReference type="Proteomes" id="UP000009168">
    <property type="component" value="Unassembled WGS sequence"/>
</dbReference>
<dbReference type="SUPFAM" id="SSF109993">
    <property type="entry name" value="VPS9 domain"/>
    <property type="match status" value="1"/>
</dbReference>
<dbReference type="OrthoDB" id="290281at2759"/>
<dbReference type="InterPro" id="IPR003123">
    <property type="entry name" value="VPS9"/>
</dbReference>